<dbReference type="Proteomes" id="UP000886523">
    <property type="component" value="Unassembled WGS sequence"/>
</dbReference>
<name>A0A9P6DUD7_9AGAM</name>
<reference evidence="1" key="1">
    <citation type="journal article" date="2020" name="Nat. Commun.">
        <title>Large-scale genome sequencing of mycorrhizal fungi provides insights into the early evolution of symbiotic traits.</title>
        <authorList>
            <person name="Miyauchi S."/>
            <person name="Kiss E."/>
            <person name="Kuo A."/>
            <person name="Drula E."/>
            <person name="Kohler A."/>
            <person name="Sanchez-Garcia M."/>
            <person name="Morin E."/>
            <person name="Andreopoulos B."/>
            <person name="Barry K.W."/>
            <person name="Bonito G."/>
            <person name="Buee M."/>
            <person name="Carver A."/>
            <person name="Chen C."/>
            <person name="Cichocki N."/>
            <person name="Clum A."/>
            <person name="Culley D."/>
            <person name="Crous P.W."/>
            <person name="Fauchery L."/>
            <person name="Girlanda M."/>
            <person name="Hayes R.D."/>
            <person name="Keri Z."/>
            <person name="LaButti K."/>
            <person name="Lipzen A."/>
            <person name="Lombard V."/>
            <person name="Magnuson J."/>
            <person name="Maillard F."/>
            <person name="Murat C."/>
            <person name="Nolan M."/>
            <person name="Ohm R.A."/>
            <person name="Pangilinan J."/>
            <person name="Pereira M.F."/>
            <person name="Perotto S."/>
            <person name="Peter M."/>
            <person name="Pfister S."/>
            <person name="Riley R."/>
            <person name="Sitrit Y."/>
            <person name="Stielow J.B."/>
            <person name="Szollosi G."/>
            <person name="Zifcakova L."/>
            <person name="Stursova M."/>
            <person name="Spatafora J.W."/>
            <person name="Tedersoo L."/>
            <person name="Vaario L.M."/>
            <person name="Yamada A."/>
            <person name="Yan M."/>
            <person name="Wang P."/>
            <person name="Xu J."/>
            <person name="Bruns T."/>
            <person name="Baldrian P."/>
            <person name="Vilgalys R."/>
            <person name="Dunand C."/>
            <person name="Henrissat B."/>
            <person name="Grigoriev I.V."/>
            <person name="Hibbett D."/>
            <person name="Nagy L.G."/>
            <person name="Martin F.M."/>
        </authorList>
    </citation>
    <scope>NUCLEOTIDE SEQUENCE</scope>
    <source>
        <strain evidence="1">UP504</strain>
    </source>
</reference>
<gene>
    <name evidence="1" type="ORF">BS47DRAFT_1486822</name>
</gene>
<protein>
    <submittedName>
        <fullName evidence="1">Uncharacterized protein</fullName>
    </submittedName>
</protein>
<keyword evidence="2" id="KW-1185">Reference proteome</keyword>
<dbReference type="EMBL" id="MU128999">
    <property type="protein sequence ID" value="KAF9511538.1"/>
    <property type="molecule type" value="Genomic_DNA"/>
</dbReference>
<organism evidence="1 2">
    <name type="scientific">Hydnum rufescens UP504</name>
    <dbReference type="NCBI Taxonomy" id="1448309"/>
    <lineage>
        <taxon>Eukaryota</taxon>
        <taxon>Fungi</taxon>
        <taxon>Dikarya</taxon>
        <taxon>Basidiomycota</taxon>
        <taxon>Agaricomycotina</taxon>
        <taxon>Agaricomycetes</taxon>
        <taxon>Cantharellales</taxon>
        <taxon>Hydnaceae</taxon>
        <taxon>Hydnum</taxon>
    </lineage>
</organism>
<evidence type="ECO:0000313" key="1">
    <source>
        <dbReference type="EMBL" id="KAF9511538.1"/>
    </source>
</evidence>
<accession>A0A9P6DUD7</accession>
<evidence type="ECO:0000313" key="2">
    <source>
        <dbReference type="Proteomes" id="UP000886523"/>
    </source>
</evidence>
<sequence length="378" mass="42849">MLDPIIFSQHELHAERSYGESLTITNSWCKACGFATGWMQNGYGSNSGYGCETSPPATLLSMQVEYTNAIKRFVRISSLKRRSNPVVGHIALCRRSLQIALATVRLHPNLDIRIFAQAHQSPNRKSTKFESWRNTPRIYVLSSRQNTSGALAGVEDSMHKFGSSAWLNPSHHARLVNEKNDIRPEPENRVPLWVRPGAQALKKDPNRCREILRSRRYKGFQRVEFDAPLLLKEDILDVAVIGVESPGRRPKLPVASLSVVWSVCRRLAKRSLIMSTFVVGLHYRYDPEDTSSKLSSSLEIVGIDLHHGSQWFWEDPSQQSERVDPRSKSWNGALSPTRDILSRANRRPFGNDLAEYRIRLDPTIIRRSPPTSISEIGE</sequence>
<comment type="caution">
    <text evidence="1">The sequence shown here is derived from an EMBL/GenBank/DDBJ whole genome shotgun (WGS) entry which is preliminary data.</text>
</comment>
<dbReference type="AlphaFoldDB" id="A0A9P6DUD7"/>
<proteinExistence type="predicted"/>